<dbReference type="PANTHER" id="PTHR10579:SF43">
    <property type="entry name" value="ZINC FINGER (C3HC4-TYPE RING FINGER) FAMILY PROTEIN"/>
    <property type="match status" value="1"/>
</dbReference>
<protein>
    <submittedName>
        <fullName evidence="2">von Willebrand factor type A</fullName>
    </submittedName>
</protein>
<evidence type="ECO:0000313" key="2">
    <source>
        <dbReference type="EMBL" id="ACL45531.1"/>
    </source>
</evidence>
<name>B8HNU4_CYAP4</name>
<gene>
    <name evidence="2" type="ordered locus">Cyan7425_3203</name>
</gene>
<dbReference type="OrthoDB" id="571198at2"/>
<dbReference type="Pfam" id="PF00092">
    <property type="entry name" value="VWA"/>
    <property type="match status" value="1"/>
</dbReference>
<dbReference type="SUPFAM" id="SSF53300">
    <property type="entry name" value="vWA-like"/>
    <property type="match status" value="1"/>
</dbReference>
<dbReference type="EMBL" id="CP001344">
    <property type="protein sequence ID" value="ACL45531.1"/>
    <property type="molecule type" value="Genomic_DNA"/>
</dbReference>
<dbReference type="PANTHER" id="PTHR10579">
    <property type="entry name" value="CALCIUM-ACTIVATED CHLORIDE CHANNEL REGULATOR"/>
    <property type="match status" value="1"/>
</dbReference>
<dbReference type="eggNOG" id="COG2304">
    <property type="taxonomic scope" value="Bacteria"/>
</dbReference>
<dbReference type="InterPro" id="IPR002035">
    <property type="entry name" value="VWF_A"/>
</dbReference>
<evidence type="ECO:0000259" key="1">
    <source>
        <dbReference type="PROSITE" id="PS50234"/>
    </source>
</evidence>
<dbReference type="KEGG" id="cyn:Cyan7425_3203"/>
<reference evidence="2" key="1">
    <citation type="submission" date="2009-01" db="EMBL/GenBank/DDBJ databases">
        <title>Complete sequence of chromosome Cyanothece sp. PCC 7425.</title>
        <authorList>
            <consortium name="US DOE Joint Genome Institute"/>
            <person name="Lucas S."/>
            <person name="Copeland A."/>
            <person name="Lapidus A."/>
            <person name="Glavina del Rio T."/>
            <person name="Dalin E."/>
            <person name="Tice H."/>
            <person name="Bruce D."/>
            <person name="Goodwin L."/>
            <person name="Pitluck S."/>
            <person name="Sims D."/>
            <person name="Meineke L."/>
            <person name="Brettin T."/>
            <person name="Detter J.C."/>
            <person name="Han C."/>
            <person name="Larimer F."/>
            <person name="Land M."/>
            <person name="Hauser L."/>
            <person name="Kyrpides N."/>
            <person name="Ovchinnikova G."/>
            <person name="Liberton M."/>
            <person name="Stoeckel J."/>
            <person name="Banerjee A."/>
            <person name="Singh A."/>
            <person name="Page L."/>
            <person name="Sato H."/>
            <person name="Zhao L."/>
            <person name="Sherman L."/>
            <person name="Pakrasi H."/>
            <person name="Richardson P."/>
        </authorList>
    </citation>
    <scope>NUCLEOTIDE SEQUENCE</scope>
    <source>
        <strain evidence="2">PCC 7425</strain>
    </source>
</reference>
<dbReference type="STRING" id="395961.Cyan7425_3203"/>
<dbReference type="Gene3D" id="3.40.50.410">
    <property type="entry name" value="von Willebrand factor, type A domain"/>
    <property type="match status" value="1"/>
</dbReference>
<dbReference type="InterPro" id="IPR036465">
    <property type="entry name" value="vWFA_dom_sf"/>
</dbReference>
<proteinExistence type="predicted"/>
<dbReference type="PROSITE" id="PS50234">
    <property type="entry name" value="VWFA"/>
    <property type="match status" value="1"/>
</dbReference>
<dbReference type="SMART" id="SM00327">
    <property type="entry name" value="VWA"/>
    <property type="match status" value="1"/>
</dbReference>
<sequence>MSVRLLSVLSDDCLSPTRVSQRQLEISVAAIAQASGERNAPLNLGLILDHSGSMAGQPLETVKRAAQKLVDRLLPSDRLAVIVFDHVAKVLIPNQPVTDRDKIKTRISHLAAMGGTAIDEGLQLGLTELIAAKAGAISQIFLLTDGENEHGNNSRCLQLAEEAAKENITLNTLGFGYHWNQDVLEQIADAAGGSLMFIEYPQDVLIGFERLFNQIISVGFTNAHLHLSLSPGVRLANLKPIAQVAPATIDLPHGMEGNTAIVRLGDLLTDTPRTLLANLYIDPPTVAHPLPSPPETLATLQIRYDDPTQEHTGLRSEPIAVLAHRCADQESQPNPQVQKSILALAKYRQTQLAEAKLHQGDRAGAATMLHIAAQTALQMGDQSAATLLQSSATRLQQGENLSERDRKHTRLAAKTTLQNYG</sequence>
<accession>B8HNU4</accession>
<dbReference type="HOGENOM" id="CLU_031866_2_0_3"/>
<dbReference type="AlphaFoldDB" id="B8HNU4"/>
<dbReference type="InterPro" id="IPR051266">
    <property type="entry name" value="CLCR"/>
</dbReference>
<feature type="domain" description="VWFA" evidence="1">
    <location>
        <begin position="43"/>
        <end position="215"/>
    </location>
</feature>
<organism evidence="2">
    <name type="scientific">Cyanothece sp. (strain PCC 7425 / ATCC 29141)</name>
    <dbReference type="NCBI Taxonomy" id="395961"/>
    <lineage>
        <taxon>Bacteria</taxon>
        <taxon>Bacillati</taxon>
        <taxon>Cyanobacteriota</taxon>
        <taxon>Cyanophyceae</taxon>
        <taxon>Gomontiellales</taxon>
        <taxon>Cyanothecaceae</taxon>
        <taxon>Cyanothece</taxon>
    </lineage>
</organism>